<dbReference type="GO" id="GO:0016020">
    <property type="term" value="C:membrane"/>
    <property type="evidence" value="ECO:0007669"/>
    <property type="project" value="UniProtKB-SubCell"/>
</dbReference>
<dbReference type="PANTHER" id="PTHR37042">
    <property type="entry name" value="OUTER MEMBRANE PROTEIN RV1973"/>
    <property type="match status" value="1"/>
</dbReference>
<feature type="transmembrane region" description="Helical" evidence="4">
    <location>
        <begin position="101"/>
        <end position="122"/>
    </location>
</feature>
<evidence type="ECO:0000313" key="6">
    <source>
        <dbReference type="Proteomes" id="UP000091914"/>
    </source>
</evidence>
<keyword evidence="2 4" id="KW-0472">Membrane</keyword>
<proteinExistence type="predicted"/>
<gene>
    <name evidence="5" type="ORF">A5760_20870</name>
</gene>
<sequence>MTSPSGGEDLGVATADADCAASRDPSAAGSSTDAASDPSNAADDPTATDGAADKMVSAPQPTTTSDDQTDEPTNESDLVDDESPSAGATEASQQRRRQLRVASLVSVILFAAVAATASWTGYRAYDTHRIEQEQARIVDVARQSALNLANIDWTHVQADVQRIVDSSTGAFLNDFQQRSPAFSDFVHKAQSKSVATIRSAGLESNDGHVAKVIVAMSVDVTAANAPPEQQPRSWRVRLSVQKMPDGGLKISNVEFVP</sequence>
<feature type="compositionally biased region" description="Low complexity" evidence="3">
    <location>
        <begin position="24"/>
        <end position="50"/>
    </location>
</feature>
<comment type="caution">
    <text evidence="5">The sequence shown here is derived from an EMBL/GenBank/DDBJ whole genome shotgun (WGS) entry which is preliminary data.</text>
</comment>
<feature type="region of interest" description="Disordered" evidence="3">
    <location>
        <begin position="1"/>
        <end position="95"/>
    </location>
</feature>
<evidence type="ECO:0000256" key="4">
    <source>
        <dbReference type="SAM" id="Phobius"/>
    </source>
</evidence>
<dbReference type="PANTHER" id="PTHR37042:SF4">
    <property type="entry name" value="OUTER MEMBRANE PROTEIN RV1973"/>
    <property type="match status" value="1"/>
</dbReference>
<dbReference type="AlphaFoldDB" id="A0A1A0V832"/>
<accession>A0A1A0V832</accession>
<evidence type="ECO:0008006" key="7">
    <source>
        <dbReference type="Google" id="ProtNLM"/>
    </source>
</evidence>
<feature type="compositionally biased region" description="Acidic residues" evidence="3">
    <location>
        <begin position="67"/>
        <end position="83"/>
    </location>
</feature>
<keyword evidence="4" id="KW-0812">Transmembrane</keyword>
<comment type="subcellular location">
    <subcellularLocation>
        <location evidence="1">Membrane</location>
    </subcellularLocation>
</comment>
<name>A0A1A0V832_9MYCO</name>
<evidence type="ECO:0000256" key="3">
    <source>
        <dbReference type="SAM" id="MobiDB-lite"/>
    </source>
</evidence>
<dbReference type="Proteomes" id="UP000091914">
    <property type="component" value="Unassembled WGS sequence"/>
</dbReference>
<dbReference type="EMBL" id="LZSX01000096">
    <property type="protein sequence ID" value="OBB79384.1"/>
    <property type="molecule type" value="Genomic_DNA"/>
</dbReference>
<reference evidence="5 6" key="1">
    <citation type="submission" date="2016-06" db="EMBL/GenBank/DDBJ databases">
        <authorList>
            <person name="Kjaerup R.B."/>
            <person name="Dalgaard T.S."/>
            <person name="Juul-Madsen H.R."/>
        </authorList>
    </citation>
    <scope>NUCLEOTIDE SEQUENCE [LARGE SCALE GENOMIC DNA]</scope>
    <source>
        <strain evidence="5 6">852002-51834_SCH5396731</strain>
    </source>
</reference>
<evidence type="ECO:0000313" key="5">
    <source>
        <dbReference type="EMBL" id="OBB79384.1"/>
    </source>
</evidence>
<evidence type="ECO:0000256" key="2">
    <source>
        <dbReference type="ARBA" id="ARBA00023136"/>
    </source>
</evidence>
<organism evidence="5 6">
    <name type="scientific">Mycobacterium colombiense</name>
    <dbReference type="NCBI Taxonomy" id="339268"/>
    <lineage>
        <taxon>Bacteria</taxon>
        <taxon>Bacillati</taxon>
        <taxon>Actinomycetota</taxon>
        <taxon>Actinomycetes</taxon>
        <taxon>Mycobacteriales</taxon>
        <taxon>Mycobacteriaceae</taxon>
        <taxon>Mycobacterium</taxon>
        <taxon>Mycobacterium avium complex (MAC)</taxon>
    </lineage>
</organism>
<evidence type="ECO:0000256" key="1">
    <source>
        <dbReference type="ARBA" id="ARBA00004370"/>
    </source>
</evidence>
<protein>
    <recommendedName>
        <fullName evidence="7">Mce protein</fullName>
    </recommendedName>
</protein>
<keyword evidence="4" id="KW-1133">Transmembrane helix</keyword>